<feature type="region of interest" description="Disordered" evidence="1">
    <location>
        <begin position="99"/>
        <end position="131"/>
    </location>
</feature>
<proteinExistence type="predicted"/>
<feature type="region of interest" description="Disordered" evidence="1">
    <location>
        <begin position="16"/>
        <end position="40"/>
    </location>
</feature>
<reference evidence="2" key="1">
    <citation type="submission" date="2016-12" db="EMBL/GenBank/DDBJ databases">
        <title>An insight into the sialome and mialome of the sand fly, Nyssomyia neivai.</title>
        <authorList>
            <person name="Sebastian V."/>
            <person name="Goulart T.M."/>
            <person name="Oliveira W."/>
            <person name="Calvo E."/>
            <person name="Oliveira L.F."/>
            <person name="Pinto M.C."/>
            <person name="Rosselino A.M."/>
            <person name="Ribeiro J.M."/>
        </authorList>
    </citation>
    <scope>NUCLEOTIDE SEQUENCE</scope>
</reference>
<feature type="compositionally biased region" description="Basic and acidic residues" evidence="1">
    <location>
        <begin position="19"/>
        <end position="29"/>
    </location>
</feature>
<organism evidence="2">
    <name type="scientific">Nyssomyia neivai</name>
    <dbReference type="NCBI Taxonomy" id="330878"/>
    <lineage>
        <taxon>Eukaryota</taxon>
        <taxon>Metazoa</taxon>
        <taxon>Ecdysozoa</taxon>
        <taxon>Arthropoda</taxon>
        <taxon>Hexapoda</taxon>
        <taxon>Insecta</taxon>
        <taxon>Pterygota</taxon>
        <taxon>Neoptera</taxon>
        <taxon>Endopterygota</taxon>
        <taxon>Diptera</taxon>
        <taxon>Nematocera</taxon>
        <taxon>Psychodoidea</taxon>
        <taxon>Psychodidae</taxon>
        <taxon>Nyssomyia</taxon>
    </lineage>
</organism>
<protein>
    <submittedName>
        <fullName evidence="2">Uncharacterized protein</fullName>
    </submittedName>
</protein>
<sequence length="269" mass="30285">MLKYLTHKLRTQSINEDGINEKIDGHDSGTESDDGDLDGENIYHETDMEYSMSSRHDTTSPTDTACSSESPAFVNASHLMYDQHSSEEELEVINGPAEAASSPTIFDDDSPKRSSSTLIEKRKRSLAHSSDEEVRNLLEHVQAPVNFRTSPPLEALKPQRGPLHALHVQQQRATTPLVLTESGRGIESIRISCDSPIVPMDVVRSISPPAKLFHCAVSPRRRPTQRPPRQQRLHRPCLDFDKMQQLKARSVTAWRHDSEHSGEFPVFCW</sequence>
<dbReference type="EMBL" id="GFDF01011256">
    <property type="protein sequence ID" value="JAV02828.1"/>
    <property type="molecule type" value="Transcribed_RNA"/>
</dbReference>
<dbReference type="PANTHER" id="PTHR41142:SF1">
    <property type="entry name" value="SI:DKEY-16J16.4"/>
    <property type="match status" value="1"/>
</dbReference>
<evidence type="ECO:0000313" key="2">
    <source>
        <dbReference type="EMBL" id="JAV02828.1"/>
    </source>
</evidence>
<name>A0A1L8D8Q8_9DIPT</name>
<evidence type="ECO:0000256" key="1">
    <source>
        <dbReference type="SAM" id="MobiDB-lite"/>
    </source>
</evidence>
<feature type="compositionally biased region" description="Acidic residues" evidence="1">
    <location>
        <begin position="30"/>
        <end position="39"/>
    </location>
</feature>
<dbReference type="PANTHER" id="PTHR41142">
    <property type="entry name" value="SI:DKEY-16J16.4"/>
    <property type="match status" value="1"/>
</dbReference>
<dbReference type="AlphaFoldDB" id="A0A1L8D8Q8"/>
<accession>A0A1L8D8Q8</accession>